<dbReference type="EMBL" id="KE721353">
    <property type="protein sequence ID" value="ERF70136.1"/>
    <property type="molecule type" value="Genomic_DNA"/>
</dbReference>
<dbReference type="RefSeq" id="XP_007804171.1">
    <property type="nucleotide sequence ID" value="XM_007805980.1"/>
</dbReference>
<sequence length="160" mass="17672">MQLVVNGSPLGLLISASDNYIAKATQAIKDSMIGSPAERTIRTIEYLNANNAILSKTNAQLVATARTRQQVKKGKQTLGKARLLDKEAADAKRAEIEAKEAADIAHRVAMDQKKKEQMLKKAQQEAEKAEKAVQRAIAKDMREINVEMARMARVNPKLFT</sequence>
<accession>U1GEK7</accession>
<evidence type="ECO:0000313" key="2">
    <source>
        <dbReference type="EMBL" id="ERF70136.1"/>
    </source>
</evidence>
<dbReference type="GeneID" id="19235386"/>
<proteinExistence type="predicted"/>
<gene>
    <name evidence="2" type="ORF">EPUS_00323</name>
</gene>
<evidence type="ECO:0000256" key="1">
    <source>
        <dbReference type="SAM" id="Coils"/>
    </source>
</evidence>
<reference evidence="3" key="1">
    <citation type="journal article" date="2014" name="BMC Genomics">
        <title>Genome characteristics reveal the impact of lichenization on lichen-forming fungus Endocarpon pusillum Hedwig (Verrucariales, Ascomycota).</title>
        <authorList>
            <person name="Wang Y.-Y."/>
            <person name="Liu B."/>
            <person name="Zhang X.-Y."/>
            <person name="Zhou Q.-M."/>
            <person name="Zhang T."/>
            <person name="Li H."/>
            <person name="Yu Y.-F."/>
            <person name="Zhang X.-L."/>
            <person name="Hao X.-Y."/>
            <person name="Wang M."/>
            <person name="Wang L."/>
            <person name="Wei J.-C."/>
        </authorList>
    </citation>
    <scope>NUCLEOTIDE SEQUENCE [LARGE SCALE GENOMIC DNA]</scope>
    <source>
        <strain evidence="3">Z07020 / HMAS-L-300199</strain>
    </source>
</reference>
<feature type="coiled-coil region" evidence="1">
    <location>
        <begin position="84"/>
        <end position="139"/>
    </location>
</feature>
<dbReference type="Proteomes" id="UP000019373">
    <property type="component" value="Unassembled WGS sequence"/>
</dbReference>
<name>U1GEK7_ENDPU</name>
<dbReference type="HOGENOM" id="CLU_1652142_0_0_1"/>
<evidence type="ECO:0000313" key="3">
    <source>
        <dbReference type="Proteomes" id="UP000019373"/>
    </source>
</evidence>
<dbReference type="OrthoDB" id="4491199at2759"/>
<dbReference type="AlphaFoldDB" id="U1GEK7"/>
<keyword evidence="1" id="KW-0175">Coiled coil</keyword>
<organism evidence="2 3">
    <name type="scientific">Endocarpon pusillum (strain Z07020 / HMAS-L-300199)</name>
    <name type="common">Lichen-forming fungus</name>
    <dbReference type="NCBI Taxonomy" id="1263415"/>
    <lineage>
        <taxon>Eukaryota</taxon>
        <taxon>Fungi</taxon>
        <taxon>Dikarya</taxon>
        <taxon>Ascomycota</taxon>
        <taxon>Pezizomycotina</taxon>
        <taxon>Eurotiomycetes</taxon>
        <taxon>Chaetothyriomycetidae</taxon>
        <taxon>Verrucariales</taxon>
        <taxon>Verrucariaceae</taxon>
        <taxon>Endocarpon</taxon>
    </lineage>
</organism>
<protein>
    <submittedName>
        <fullName evidence="2">Uncharacterized protein</fullName>
    </submittedName>
</protein>
<keyword evidence="3" id="KW-1185">Reference proteome</keyword>